<dbReference type="AlphaFoldDB" id="A0A0H1RD08"/>
<accession>A0A0H1RD08</accession>
<evidence type="ECO:0000313" key="1">
    <source>
        <dbReference type="EMBL" id="KLK93095.1"/>
    </source>
</evidence>
<reference evidence="1 2" key="1">
    <citation type="submission" date="2015-05" db="EMBL/GenBank/DDBJ databases">
        <title>Draft genome sequence of Microvirga vignae strain BR3299, a novel nitrogen fixing bacteria isolated from Brazil semi-aired region.</title>
        <authorList>
            <person name="Zilli J.E."/>
            <person name="Passos S.R."/>
            <person name="Leite J."/>
            <person name="Baldani J.I."/>
            <person name="Xavier G.R."/>
            <person name="Rumjaneck N.G."/>
            <person name="Simoes-Araujo J.L."/>
        </authorList>
    </citation>
    <scope>NUCLEOTIDE SEQUENCE [LARGE SCALE GENOMIC DNA]</scope>
    <source>
        <strain evidence="1 2">BR3299</strain>
    </source>
</reference>
<protein>
    <submittedName>
        <fullName evidence="1">Uncharacterized protein</fullName>
    </submittedName>
</protein>
<gene>
    <name evidence="1" type="ORF">AA309_11055</name>
</gene>
<proteinExistence type="predicted"/>
<name>A0A0H1RD08_9HYPH</name>
<dbReference type="EMBL" id="LCYG01000023">
    <property type="protein sequence ID" value="KLK93095.1"/>
    <property type="molecule type" value="Genomic_DNA"/>
</dbReference>
<sequence length="70" mass="7754">MFSGSMIIDCFYSSKLFVDGNHNLLSSSKYTAVFVFQAHPYEFIELLGLSIVAGNQFDEVAAFAGDVVFF</sequence>
<dbReference type="Proteomes" id="UP000035489">
    <property type="component" value="Unassembled WGS sequence"/>
</dbReference>
<evidence type="ECO:0000313" key="2">
    <source>
        <dbReference type="Proteomes" id="UP000035489"/>
    </source>
</evidence>
<dbReference type="PATRIC" id="fig|1225564.3.peg.2882"/>
<organism evidence="1 2">
    <name type="scientific">Microvirga vignae</name>
    <dbReference type="NCBI Taxonomy" id="1225564"/>
    <lineage>
        <taxon>Bacteria</taxon>
        <taxon>Pseudomonadati</taxon>
        <taxon>Pseudomonadota</taxon>
        <taxon>Alphaproteobacteria</taxon>
        <taxon>Hyphomicrobiales</taxon>
        <taxon>Methylobacteriaceae</taxon>
        <taxon>Microvirga</taxon>
    </lineage>
</organism>
<keyword evidence="2" id="KW-1185">Reference proteome</keyword>
<comment type="caution">
    <text evidence="1">The sequence shown here is derived from an EMBL/GenBank/DDBJ whole genome shotgun (WGS) entry which is preliminary data.</text>
</comment>